<keyword evidence="3" id="KW-1185">Reference proteome</keyword>
<reference evidence="2 3" key="1">
    <citation type="submission" date="2016-10" db="EMBL/GenBank/DDBJ databases">
        <authorList>
            <person name="de Groot N.N."/>
        </authorList>
    </citation>
    <scope>NUCLEOTIDE SEQUENCE [LARGE SCALE GENOMIC DNA]</scope>
    <source>
        <strain evidence="2 3">DSM 21799</strain>
    </source>
</reference>
<dbReference type="AlphaFoldDB" id="A0A1H4JWW3"/>
<dbReference type="InterPro" id="IPR029058">
    <property type="entry name" value="AB_hydrolase_fold"/>
</dbReference>
<gene>
    <name evidence="2" type="ORF">SAMN04489806_0898</name>
</gene>
<dbReference type="SUPFAM" id="SSF53474">
    <property type="entry name" value="alpha/beta-Hydrolases"/>
    <property type="match status" value="2"/>
</dbReference>
<dbReference type="Proteomes" id="UP000199183">
    <property type="component" value="Unassembled WGS sequence"/>
</dbReference>
<dbReference type="PANTHER" id="PTHR43798">
    <property type="entry name" value="MONOACYLGLYCEROL LIPASE"/>
    <property type="match status" value="1"/>
</dbReference>
<dbReference type="PANTHER" id="PTHR43798:SF5">
    <property type="entry name" value="MONOACYLGLYCEROL LIPASE ABHD6"/>
    <property type="match status" value="1"/>
</dbReference>
<dbReference type="GO" id="GO:0046464">
    <property type="term" value="P:acylglycerol catabolic process"/>
    <property type="evidence" value="ECO:0007669"/>
    <property type="project" value="TreeGrafter"/>
</dbReference>
<evidence type="ECO:0000313" key="3">
    <source>
        <dbReference type="Proteomes" id="UP000199183"/>
    </source>
</evidence>
<dbReference type="GO" id="GO:0047372">
    <property type="term" value="F:monoacylglycerol lipase activity"/>
    <property type="evidence" value="ECO:0007669"/>
    <property type="project" value="TreeGrafter"/>
</dbReference>
<dbReference type="Gene3D" id="3.40.50.1820">
    <property type="entry name" value="alpha/beta hydrolase"/>
    <property type="match status" value="2"/>
</dbReference>
<evidence type="ECO:0000313" key="2">
    <source>
        <dbReference type="EMBL" id="SEB50637.1"/>
    </source>
</evidence>
<dbReference type="OrthoDB" id="9770427at2"/>
<proteinExistence type="predicted"/>
<dbReference type="STRING" id="640635.SAMN04489806_0898"/>
<organism evidence="2 3">
    <name type="scientific">Paramicrobacterium humi</name>
    <dbReference type="NCBI Taxonomy" id="640635"/>
    <lineage>
        <taxon>Bacteria</taxon>
        <taxon>Bacillati</taxon>
        <taxon>Actinomycetota</taxon>
        <taxon>Actinomycetes</taxon>
        <taxon>Micrococcales</taxon>
        <taxon>Microbacteriaceae</taxon>
        <taxon>Paramicrobacterium</taxon>
    </lineage>
</organism>
<dbReference type="Pfam" id="PF12697">
    <property type="entry name" value="Abhydrolase_6"/>
    <property type="match status" value="1"/>
</dbReference>
<dbReference type="GO" id="GO:0016020">
    <property type="term" value="C:membrane"/>
    <property type="evidence" value="ECO:0007669"/>
    <property type="project" value="TreeGrafter"/>
</dbReference>
<dbReference type="InterPro" id="IPR000073">
    <property type="entry name" value="AB_hydrolase_1"/>
</dbReference>
<feature type="domain" description="Thioesterase TesA-like" evidence="1">
    <location>
        <begin position="33"/>
        <end position="243"/>
    </location>
</feature>
<dbReference type="SMART" id="SM00824">
    <property type="entry name" value="PKS_TE"/>
    <property type="match status" value="1"/>
</dbReference>
<name>A0A1H4JWW3_9MICO</name>
<dbReference type="EMBL" id="FNRY01000001">
    <property type="protein sequence ID" value="SEB50637.1"/>
    <property type="molecule type" value="Genomic_DNA"/>
</dbReference>
<protein>
    <submittedName>
        <fullName evidence="2">Pimeloyl-ACP methyl ester carboxylesterase</fullName>
    </submittedName>
</protein>
<evidence type="ECO:0000259" key="1">
    <source>
        <dbReference type="SMART" id="SM00824"/>
    </source>
</evidence>
<dbReference type="InterPro" id="IPR020802">
    <property type="entry name" value="TesA-like"/>
</dbReference>
<accession>A0A1H4JWW3</accession>
<dbReference type="RefSeq" id="WP_091180442.1">
    <property type="nucleotide sequence ID" value="NZ_FNRY01000001.1"/>
</dbReference>
<sequence length="506" mass="54669">MSETREFVSEGRTTIVTISGVDGGPDYVLVHGIGMGHRYWSTLADTLAETGRVYALDLPGFGDAPEPEHALDMAASGDLLAQLVRHFGLSRPVLVGHSMGAQIVAEAVARHPDVSDCVVLIAPTVNRRERSGIMQALRLLQDVSLSNPKVMRLGLMYYAMAGPRWYFKKLGLMLEHRIEDALPRVSARTLVIRGARDTVVPGYWAREVTRLAPSARLVEIPGRGHETMITGGERIARLIAEHAGAVEPELAGADLPPARRGLGAAALWWALDYVYAVRWQIAALLLRAPARYSRGDRSKPTIVILPGIYETWVFLKPLADRLSSAGYRVSVVHGMRYNRLSVARTAELLDRALSKVAAPAAGRIIVAHSKGGLIGKQLMLWGSVEVLGLVAICTPFAGSHLARYSPDPSIRAFLPDDETIVALAGDTSVDERITSVYGHFDPHVPEGSVLRGARNIEVDAAGHFRLLSAAPTLDVVADEVNRMARESAVAERASAGYGRRGTAATS</sequence>
<dbReference type="InterPro" id="IPR050266">
    <property type="entry name" value="AB_hydrolase_sf"/>
</dbReference>